<dbReference type="Proteomes" id="UP001162992">
    <property type="component" value="Chromosome 9"/>
</dbReference>
<dbReference type="EMBL" id="CM055100">
    <property type="protein sequence ID" value="KAJ7544588.1"/>
    <property type="molecule type" value="Genomic_DNA"/>
</dbReference>
<sequence>MQLSKLQRIFLHQNHLSGPLPPAFVNLTLLTDFYVAWNNLSGTIPKEISQLQHLRVFELYSNRFTGELPDGLADLPNLQFLNLYSNSFSGSIPQLLGKNSPLMQFSANKNFLTGPVPAHICDGGKLQNLTLMKNMLSGEIPYAYGNCPSLFRLQLHGNRLQGAVPAGLWKSPSLHVLDLGDNDLNGSISSAIGGASQLSFLVLDNNRFSGDLPPEIGQLRQLNLFSATSNRLTGPIPFGTCSSLTSLSLALNSISGEFPPEIINCKKINYLDLAHNNLSGTIPKSLALLPQLKYLNLSANQLSGEIPSQVGAMEFLSFDVSYNDLNGSVPSKLLSTLSVTDFEGNPNLCGEGLPRSCATSNSTAWKEEHGSHLVWIVVGVIALSTLLIIALIVVHRSYRVQLEQRPLWEIKSFQLKLGFSEESVANNLKEENIIGRGGSGKVYKVNLNLDGEGAVAVKKLCSSQLKRGSQAKHEMEVEIETLSRIRHRNIVRLLCCCSNNEAHLLVFEYMPYGSLGDLLHGQNAIPVGWQARYKIALGAAEGLSYLHHDCHPAILHRDIKSNNILLNSDFEAKLADFGLAKLVQGGRANSMTTVAGSYGYIAPEYAYTLKVDEKVDVYSFGVVLLELVTGKRPIEAEFGDEADLVSWVRSKIHMKGDAIDLLDPRIRDSERAETSMKLCLQLAMRCTSEFAQLRPSMRDVVEILLQLNPSIYSLTSSWNHARTSAFMLSKDVTLQQHGQLLGSIDSLL</sequence>
<comment type="caution">
    <text evidence="1">The sequence shown here is derived from an EMBL/GenBank/DDBJ whole genome shotgun (WGS) entry which is preliminary data.</text>
</comment>
<gene>
    <name evidence="1" type="ORF">O6H91_09G084200</name>
</gene>
<accession>A0ACC2CR83</accession>
<name>A0ACC2CR83_DIPCM</name>
<evidence type="ECO:0000313" key="1">
    <source>
        <dbReference type="EMBL" id="KAJ7544588.1"/>
    </source>
</evidence>
<protein>
    <submittedName>
        <fullName evidence="1">Uncharacterized protein</fullName>
    </submittedName>
</protein>
<evidence type="ECO:0000313" key="2">
    <source>
        <dbReference type="Proteomes" id="UP001162992"/>
    </source>
</evidence>
<keyword evidence="2" id="KW-1185">Reference proteome</keyword>
<reference evidence="2" key="1">
    <citation type="journal article" date="2024" name="Proc. Natl. Acad. Sci. U.S.A.">
        <title>Extraordinary preservation of gene collinearity over three hundred million years revealed in homosporous lycophytes.</title>
        <authorList>
            <person name="Li C."/>
            <person name="Wickell D."/>
            <person name="Kuo L.Y."/>
            <person name="Chen X."/>
            <person name="Nie B."/>
            <person name="Liao X."/>
            <person name="Peng D."/>
            <person name="Ji J."/>
            <person name="Jenkins J."/>
            <person name="Williams M."/>
            <person name="Shu S."/>
            <person name="Plott C."/>
            <person name="Barry K."/>
            <person name="Rajasekar S."/>
            <person name="Grimwood J."/>
            <person name="Han X."/>
            <person name="Sun S."/>
            <person name="Hou Z."/>
            <person name="He W."/>
            <person name="Dai G."/>
            <person name="Sun C."/>
            <person name="Schmutz J."/>
            <person name="Leebens-Mack J.H."/>
            <person name="Li F.W."/>
            <person name="Wang L."/>
        </authorList>
    </citation>
    <scope>NUCLEOTIDE SEQUENCE [LARGE SCALE GENOMIC DNA]</scope>
    <source>
        <strain evidence="2">cv. PW_Plant_1</strain>
    </source>
</reference>
<organism evidence="1 2">
    <name type="scientific">Diphasiastrum complanatum</name>
    <name type="common">Issler's clubmoss</name>
    <name type="synonym">Lycopodium complanatum</name>
    <dbReference type="NCBI Taxonomy" id="34168"/>
    <lineage>
        <taxon>Eukaryota</taxon>
        <taxon>Viridiplantae</taxon>
        <taxon>Streptophyta</taxon>
        <taxon>Embryophyta</taxon>
        <taxon>Tracheophyta</taxon>
        <taxon>Lycopodiopsida</taxon>
        <taxon>Lycopodiales</taxon>
        <taxon>Lycopodiaceae</taxon>
        <taxon>Lycopodioideae</taxon>
        <taxon>Diphasiastrum</taxon>
    </lineage>
</organism>
<proteinExistence type="predicted"/>